<evidence type="ECO:0000256" key="3">
    <source>
        <dbReference type="SAM" id="Phobius"/>
    </source>
</evidence>
<protein>
    <submittedName>
        <fullName evidence="4">Diaminopimelate epimerase</fullName>
    </submittedName>
</protein>
<dbReference type="Pfam" id="PF01678">
    <property type="entry name" value="DAP_epimerase"/>
    <property type="match status" value="1"/>
</dbReference>
<dbReference type="GO" id="GO:0005829">
    <property type="term" value="C:cytosol"/>
    <property type="evidence" value="ECO:0007669"/>
    <property type="project" value="TreeGrafter"/>
</dbReference>
<dbReference type="PATRIC" id="fig|1202536.3.peg.186"/>
<dbReference type="RefSeq" id="WP_014886962.1">
    <property type="nucleotide sequence ID" value="NC_018414.1"/>
</dbReference>
<evidence type="ECO:0000313" key="4">
    <source>
        <dbReference type="EMBL" id="AFP83661.1"/>
    </source>
</evidence>
<dbReference type="PANTHER" id="PTHR31689:SF0">
    <property type="entry name" value="DIAMINOPIMELATE EPIMERASE"/>
    <property type="match status" value="1"/>
</dbReference>
<keyword evidence="3" id="KW-0472">Membrane</keyword>
<sequence length="248" mass="29407">MNKFLKLNSLGNDFLFFFKKIKKINLFKFCNKKSGVSSDQIFIIKKILFINKIINIKIFNNNLSKAFNCGNGIRSLTWYFLKKNIKKIIKIKIRKNYIFSWKKKNNVYNIYDFFFNKNFLIIKVKKIFLKIFFINIGNYHIIILINNINSYYINIIENKIRIFFCNKINIEFIKIIKKNEIFLRIFEKGVDETLSCGSGILSTFFILKNINFNNIIKINSLGGNCIVEKKIFLILIKTNVNFCCKGII</sequence>
<dbReference type="KEGG" id="cru:A33U_0217"/>
<dbReference type="EMBL" id="CP003541">
    <property type="protein sequence ID" value="AFP83661.1"/>
    <property type="molecule type" value="Genomic_DNA"/>
</dbReference>
<organism evidence="4 5">
    <name type="scientific">Candidatus Carsonella ruddii CE isolate Thao2000</name>
    <dbReference type="NCBI Taxonomy" id="1202536"/>
    <lineage>
        <taxon>Bacteria</taxon>
        <taxon>Pseudomonadati</taxon>
        <taxon>Pseudomonadota</taxon>
        <taxon>Gammaproteobacteria</taxon>
        <taxon>Oceanospirillales</taxon>
        <taxon>Halomonadaceae</taxon>
        <taxon>Zymobacter group</taxon>
        <taxon>Candidatus Carsonella</taxon>
    </lineage>
</organism>
<name>J7GW63_CARRU</name>
<dbReference type="GO" id="GO:0008837">
    <property type="term" value="F:diaminopimelate epimerase activity"/>
    <property type="evidence" value="ECO:0007669"/>
    <property type="project" value="InterPro"/>
</dbReference>
<reference evidence="4 5" key="1">
    <citation type="journal article" date="2012" name="Mol. Biol. Evol.">
        <title>Genome reduction and co-evolution between the primary and secondary bacterial symbionts of psyllids.</title>
        <authorList>
            <person name="Sloan D.B."/>
            <person name="Moran N.A."/>
        </authorList>
    </citation>
    <scope>NUCLEOTIDE SEQUENCE [LARGE SCALE GENOMIC DNA]</scope>
    <source>
        <strain evidence="4 5">CE</strain>
    </source>
</reference>
<keyword evidence="3" id="KW-1133">Transmembrane helix</keyword>
<dbReference type="HOGENOM" id="CLU_053306_1_1_6"/>
<feature type="transmembrane region" description="Helical" evidence="3">
    <location>
        <begin position="127"/>
        <end position="145"/>
    </location>
</feature>
<dbReference type="AlphaFoldDB" id="J7GW63"/>
<comment type="similarity">
    <text evidence="1">Belongs to the diaminopimelate epimerase family.</text>
</comment>
<evidence type="ECO:0000256" key="1">
    <source>
        <dbReference type="ARBA" id="ARBA00010219"/>
    </source>
</evidence>
<proteinExistence type="inferred from homology"/>
<gene>
    <name evidence="4" type="primary">dapF</name>
    <name evidence="4" type="ORF">A33U_0217</name>
</gene>
<dbReference type="STRING" id="1202536.A33U_0217"/>
<evidence type="ECO:0000313" key="5">
    <source>
        <dbReference type="Proteomes" id="UP000003932"/>
    </source>
</evidence>
<evidence type="ECO:0000256" key="2">
    <source>
        <dbReference type="ARBA" id="ARBA00023235"/>
    </source>
</evidence>
<keyword evidence="2" id="KW-0413">Isomerase</keyword>
<dbReference type="Proteomes" id="UP000003932">
    <property type="component" value="Chromosome"/>
</dbReference>
<dbReference type="Gene3D" id="3.10.310.10">
    <property type="entry name" value="Diaminopimelate Epimerase, Chain A, domain 1"/>
    <property type="match status" value="2"/>
</dbReference>
<accession>J7GW63</accession>
<dbReference type="SUPFAM" id="SSF54506">
    <property type="entry name" value="Diaminopimelate epimerase-like"/>
    <property type="match status" value="2"/>
</dbReference>
<dbReference type="PANTHER" id="PTHR31689">
    <property type="entry name" value="DIAMINOPIMELATE EPIMERASE, CHLOROPLASTIC"/>
    <property type="match status" value="1"/>
</dbReference>
<dbReference type="GO" id="GO:0009089">
    <property type="term" value="P:lysine biosynthetic process via diaminopimelate"/>
    <property type="evidence" value="ECO:0007669"/>
    <property type="project" value="InterPro"/>
</dbReference>
<keyword evidence="3" id="KW-0812">Transmembrane</keyword>
<dbReference type="InterPro" id="IPR001653">
    <property type="entry name" value="DAP_epimerase_DapF"/>
</dbReference>